<sequence length="893" mass="92426">MNAPPSAWCDYFPASEFSPKDRRALLIDDLLKFFTSDAGCSFVQALRPSRVNGCYVLQVDYADLETKSGLPDVPAALDGSPVEALGCVAVAAHEAAFKHGKGRLADGISAAPMQSGATHTAPGAANGVPPPGRVMVRLYNHPASLTHIRALKSSSIGKLVTLRGTVVRMTPVRPLVTHMDFVCAKCGSRTTQAFTDGVYALPTKCAGDGCRSRTFAPHRASARCVDWQKIRLQELLGADKAAEGQVPRSVEVELSGDLVHGAVVGDVVTVVGIVKVMATGDDLGKFAATGSVNGGGPPGGPGGFQGGGGGGGGGGAGGSRNGSSLFLMYLEAVSLSCPRQQLQGEVPLLGDSSAAGGLPGSTSLPSFITRDLAFVVKFCETFGGDQLRQLVHALCPSIYGHELVKAGIVLALLGGVRKHTGAEGSGGAGAGPECQPRAGRVPVRGDIHVLVVGDPGLGKSQLLQAAAAAAPRGIYVCGNTSTSAGLTVSVVRDAVTGDSVLEAGAVVLSDCGLCCVDEFDKMTNEHQALLEVMEQQEVSVAKAGLVANLPARASILAAANPVGGHYNRAKTLAENLKGTSPAMLSRFDLIFVLLDRPDEQLDQALSEHVMALHSGMADRADKARQRLLQYGSSAGPVGLLTAGPSASGLGGPSQSYGGGTQAGFGATQAGGPGGPGGGRVPLSQRLKLSGAEGDNAKLPIPLLKKYVQYARTYCHPRLSEEAKQVLQAFYLQMRAQAVPGSKNPVTARQLESLVRLAEARARAELRPVVERSDAEDVVDLVREALYDRFGADLALGCTDYRAGGGRAGSRGAETARFMSALRRQAEREGRCVFSSAELYSLANELSLAVRDVAAFVDQLNESGQLLKRGGGQYKVEGVSLPSASNQGNGSVCF</sequence>
<gene>
    <name evidence="18" type="ORF">CHLRE_16g665950v5</name>
</gene>
<dbReference type="ExpressionAtlas" id="A0A2K3CTV1">
    <property type="expression patterns" value="baseline and differential"/>
</dbReference>
<dbReference type="GO" id="GO:0005524">
    <property type="term" value="F:ATP binding"/>
    <property type="evidence" value="ECO:0007669"/>
    <property type="project" value="UniProtKB-KW"/>
</dbReference>
<evidence type="ECO:0000313" key="18">
    <source>
        <dbReference type="EMBL" id="PNW71712.1"/>
    </source>
</evidence>
<dbReference type="EC" id="3.6.4.12" evidence="3"/>
<dbReference type="GO" id="GO:0000724">
    <property type="term" value="P:double-strand break repair via homologous recombination"/>
    <property type="evidence" value="ECO:0007669"/>
    <property type="project" value="UniProtKB-ARBA"/>
</dbReference>
<dbReference type="RefSeq" id="XP_042915702.1">
    <property type="nucleotide sequence ID" value="XM_043071061.1"/>
</dbReference>
<feature type="region of interest" description="Disordered" evidence="16">
    <location>
        <begin position="648"/>
        <end position="683"/>
    </location>
</feature>
<dbReference type="EMBL" id="CM008977">
    <property type="protein sequence ID" value="PNW71712.1"/>
    <property type="molecule type" value="Genomic_DNA"/>
</dbReference>
<keyword evidence="19" id="KW-1185">Reference proteome</keyword>
<keyword evidence="6" id="KW-0378">Hydrolase</keyword>
<dbReference type="Gramene" id="PNW71712">
    <property type="protein sequence ID" value="PNW71712"/>
    <property type="gene ID" value="CHLRE_16g665950v5"/>
</dbReference>
<dbReference type="GO" id="GO:0016787">
    <property type="term" value="F:hydrolase activity"/>
    <property type="evidence" value="ECO:0007669"/>
    <property type="project" value="UniProtKB-KW"/>
</dbReference>
<accession>A0A2K3CTV1</accession>
<dbReference type="Proteomes" id="UP000006906">
    <property type="component" value="Chromosome 16"/>
</dbReference>
<evidence type="ECO:0000256" key="3">
    <source>
        <dbReference type="ARBA" id="ARBA00012551"/>
    </source>
</evidence>
<dbReference type="PROSITE" id="PS50051">
    <property type="entry name" value="MCM_2"/>
    <property type="match status" value="1"/>
</dbReference>
<dbReference type="GeneID" id="5726982"/>
<evidence type="ECO:0000259" key="17">
    <source>
        <dbReference type="PROSITE" id="PS50051"/>
    </source>
</evidence>
<dbReference type="SUPFAM" id="SSF50249">
    <property type="entry name" value="Nucleic acid-binding proteins"/>
    <property type="match status" value="1"/>
</dbReference>
<dbReference type="Pfam" id="PF25051">
    <property type="entry name" value="WHD_MCM8"/>
    <property type="match status" value="1"/>
</dbReference>
<dbReference type="Pfam" id="PF17207">
    <property type="entry name" value="MCM_OB"/>
    <property type="match status" value="1"/>
</dbReference>
<evidence type="ECO:0000256" key="14">
    <source>
        <dbReference type="ARBA" id="ARBA00069556"/>
    </source>
</evidence>
<dbReference type="InterPro" id="IPR027417">
    <property type="entry name" value="P-loop_NTPase"/>
</dbReference>
<dbReference type="PANTHER" id="PTHR11630">
    <property type="entry name" value="DNA REPLICATION LICENSING FACTOR MCM FAMILY MEMBER"/>
    <property type="match status" value="1"/>
</dbReference>
<name>A0A2K3CTV1_CHLRE</name>
<dbReference type="Pfam" id="PF00493">
    <property type="entry name" value="MCM"/>
    <property type="match status" value="1"/>
</dbReference>
<evidence type="ECO:0000256" key="10">
    <source>
        <dbReference type="ARBA" id="ARBA00023204"/>
    </source>
</evidence>
<dbReference type="STRING" id="3055.A0A2K3CTV1"/>
<protein>
    <recommendedName>
        <fullName evidence="14">Probable DNA helicase MCM8</fullName>
        <ecNumber evidence="3">3.6.4.12</ecNumber>
    </recommendedName>
    <alternativeName>
        <fullName evidence="12">Minichromosome maintenance 8</fullName>
    </alternativeName>
</protein>
<dbReference type="InterPro" id="IPR001208">
    <property type="entry name" value="MCM_dom"/>
</dbReference>
<evidence type="ECO:0000256" key="15">
    <source>
        <dbReference type="RuleBase" id="RU004070"/>
    </source>
</evidence>
<dbReference type="FunCoup" id="A0A2K3CTV1">
    <property type="interactions" value="1321"/>
</dbReference>
<evidence type="ECO:0000256" key="2">
    <source>
        <dbReference type="ARBA" id="ARBA00008010"/>
    </source>
</evidence>
<dbReference type="GO" id="GO:0005634">
    <property type="term" value="C:nucleus"/>
    <property type="evidence" value="ECO:0000318"/>
    <property type="project" value="GO_Central"/>
</dbReference>
<dbReference type="FunFam" id="3.40.50.300:FF:006125">
    <property type="entry name" value="Retrovirus-related Pol polyprotein LINE-1"/>
    <property type="match status" value="1"/>
</dbReference>
<dbReference type="GO" id="GO:0042555">
    <property type="term" value="C:MCM complex"/>
    <property type="evidence" value="ECO:0000318"/>
    <property type="project" value="GO_Central"/>
</dbReference>
<keyword evidence="10" id="KW-0234">DNA repair</keyword>
<dbReference type="InterPro" id="IPR012340">
    <property type="entry name" value="NA-bd_OB-fold"/>
</dbReference>
<feature type="region of interest" description="Disordered" evidence="16">
    <location>
        <begin position="294"/>
        <end position="316"/>
    </location>
</feature>
<evidence type="ECO:0000256" key="9">
    <source>
        <dbReference type="ARBA" id="ARBA00023125"/>
    </source>
</evidence>
<keyword evidence="11" id="KW-0539">Nucleus</keyword>
<dbReference type="Gene3D" id="2.20.28.10">
    <property type="match status" value="1"/>
</dbReference>
<dbReference type="SUPFAM" id="SSF52540">
    <property type="entry name" value="P-loop containing nucleoside triphosphate hydrolases"/>
    <property type="match status" value="1"/>
</dbReference>
<dbReference type="InterPro" id="IPR041562">
    <property type="entry name" value="MCM_lid"/>
</dbReference>
<comment type="similarity">
    <text evidence="2 15">Belongs to the MCM family.</text>
</comment>
<dbReference type="PRINTS" id="PR01657">
    <property type="entry name" value="MCMFAMILY"/>
</dbReference>
<keyword evidence="4 15" id="KW-0547">Nucleotide-binding</keyword>
<dbReference type="FunFam" id="2.20.28.10:FF:000007">
    <property type="entry name" value="DNA helicase MCM8 isoform X1"/>
    <property type="match status" value="1"/>
</dbReference>
<keyword evidence="8 15" id="KW-0067">ATP-binding</keyword>
<evidence type="ECO:0000256" key="6">
    <source>
        <dbReference type="ARBA" id="ARBA00022801"/>
    </source>
</evidence>
<dbReference type="Pfam" id="PF17855">
    <property type="entry name" value="MCM_lid"/>
    <property type="match status" value="1"/>
</dbReference>
<comment type="catalytic activity">
    <reaction evidence="13">
        <text>ATP + H2O = ADP + phosphate + H(+)</text>
        <dbReference type="Rhea" id="RHEA:13065"/>
        <dbReference type="ChEBI" id="CHEBI:15377"/>
        <dbReference type="ChEBI" id="CHEBI:15378"/>
        <dbReference type="ChEBI" id="CHEBI:30616"/>
        <dbReference type="ChEBI" id="CHEBI:43474"/>
        <dbReference type="ChEBI" id="CHEBI:456216"/>
        <dbReference type="EC" id="3.6.4.12"/>
    </reaction>
</comment>
<keyword evidence="5" id="KW-0227">DNA damage</keyword>
<evidence type="ECO:0000256" key="13">
    <source>
        <dbReference type="ARBA" id="ARBA00047995"/>
    </source>
</evidence>
<dbReference type="CDD" id="cd17706">
    <property type="entry name" value="MCM"/>
    <property type="match status" value="1"/>
</dbReference>
<feature type="domain" description="MCM C-terminal AAA(+) ATPase" evidence="17">
    <location>
        <begin position="386"/>
        <end position="609"/>
    </location>
</feature>
<reference evidence="18 19" key="1">
    <citation type="journal article" date="2007" name="Science">
        <title>The Chlamydomonas genome reveals the evolution of key animal and plant functions.</title>
        <authorList>
            <person name="Merchant S.S."/>
            <person name="Prochnik S.E."/>
            <person name="Vallon O."/>
            <person name="Harris E.H."/>
            <person name="Karpowicz S.J."/>
            <person name="Witman G.B."/>
            <person name="Terry A."/>
            <person name="Salamov A."/>
            <person name="Fritz-Laylin L.K."/>
            <person name="Marechal-Drouard L."/>
            <person name="Marshall W.F."/>
            <person name="Qu L.H."/>
            <person name="Nelson D.R."/>
            <person name="Sanderfoot A.A."/>
            <person name="Spalding M.H."/>
            <person name="Kapitonov V.V."/>
            <person name="Ren Q."/>
            <person name="Ferris P."/>
            <person name="Lindquist E."/>
            <person name="Shapiro H."/>
            <person name="Lucas S.M."/>
            <person name="Grimwood J."/>
            <person name="Schmutz J."/>
            <person name="Cardol P."/>
            <person name="Cerutti H."/>
            <person name="Chanfreau G."/>
            <person name="Chen C.L."/>
            <person name="Cognat V."/>
            <person name="Croft M.T."/>
            <person name="Dent R."/>
            <person name="Dutcher S."/>
            <person name="Fernandez E."/>
            <person name="Fukuzawa H."/>
            <person name="Gonzalez-Ballester D."/>
            <person name="Gonzalez-Halphen D."/>
            <person name="Hallmann A."/>
            <person name="Hanikenne M."/>
            <person name="Hippler M."/>
            <person name="Inwood W."/>
            <person name="Jabbari K."/>
            <person name="Kalanon M."/>
            <person name="Kuras R."/>
            <person name="Lefebvre P.A."/>
            <person name="Lemaire S.D."/>
            <person name="Lobanov A.V."/>
            <person name="Lohr M."/>
            <person name="Manuell A."/>
            <person name="Meier I."/>
            <person name="Mets L."/>
            <person name="Mittag M."/>
            <person name="Mittelmeier T."/>
            <person name="Moroney J.V."/>
            <person name="Moseley J."/>
            <person name="Napoli C."/>
            <person name="Nedelcu A.M."/>
            <person name="Niyogi K."/>
            <person name="Novoselov S.V."/>
            <person name="Paulsen I.T."/>
            <person name="Pazour G."/>
            <person name="Purton S."/>
            <person name="Ral J.P."/>
            <person name="Riano-Pachon D.M."/>
            <person name="Riekhof W."/>
            <person name="Rymarquis L."/>
            <person name="Schroda M."/>
            <person name="Stern D."/>
            <person name="Umen J."/>
            <person name="Willows R."/>
            <person name="Wilson N."/>
            <person name="Zimmer S.L."/>
            <person name="Allmer J."/>
            <person name="Balk J."/>
            <person name="Bisova K."/>
            <person name="Chen C.J."/>
            <person name="Elias M."/>
            <person name="Gendler K."/>
            <person name="Hauser C."/>
            <person name="Lamb M.R."/>
            <person name="Ledford H."/>
            <person name="Long J.C."/>
            <person name="Minagawa J."/>
            <person name="Page M.D."/>
            <person name="Pan J."/>
            <person name="Pootakham W."/>
            <person name="Roje S."/>
            <person name="Rose A."/>
            <person name="Stahlberg E."/>
            <person name="Terauchi A.M."/>
            <person name="Yang P."/>
            <person name="Ball S."/>
            <person name="Bowler C."/>
            <person name="Dieckmann C.L."/>
            <person name="Gladyshev V.N."/>
            <person name="Green P."/>
            <person name="Jorgensen R."/>
            <person name="Mayfield S."/>
            <person name="Mueller-Roeber B."/>
            <person name="Rajamani S."/>
            <person name="Sayre R.T."/>
            <person name="Brokstein P."/>
            <person name="Dubchak I."/>
            <person name="Goodstein D."/>
            <person name="Hornick L."/>
            <person name="Huang Y.W."/>
            <person name="Jhaveri J."/>
            <person name="Luo Y."/>
            <person name="Martinez D."/>
            <person name="Ngau W.C."/>
            <person name="Otillar B."/>
            <person name="Poliakov A."/>
            <person name="Porter A."/>
            <person name="Szajkowski L."/>
            <person name="Werner G."/>
            <person name="Zhou K."/>
            <person name="Grigoriev I.V."/>
            <person name="Rokhsar D.S."/>
            <person name="Grossman A.R."/>
        </authorList>
    </citation>
    <scope>NUCLEOTIDE SEQUENCE [LARGE SCALE GENOMIC DNA]</scope>
    <source>
        <strain evidence="19">CC-503</strain>
    </source>
</reference>
<dbReference type="AlphaFoldDB" id="A0A2K3CTV1"/>
<dbReference type="Gene3D" id="2.40.50.140">
    <property type="entry name" value="Nucleic acid-binding proteins"/>
    <property type="match status" value="1"/>
</dbReference>
<evidence type="ECO:0000256" key="12">
    <source>
        <dbReference type="ARBA" id="ARBA00042306"/>
    </source>
</evidence>
<dbReference type="PANTHER" id="PTHR11630:SF47">
    <property type="entry name" value="DNA HELICASE MCM8"/>
    <property type="match status" value="1"/>
</dbReference>
<evidence type="ECO:0000256" key="7">
    <source>
        <dbReference type="ARBA" id="ARBA00022806"/>
    </source>
</evidence>
<comment type="subcellular location">
    <subcellularLocation>
        <location evidence="1">Nucleus</location>
    </subcellularLocation>
</comment>
<evidence type="ECO:0000256" key="1">
    <source>
        <dbReference type="ARBA" id="ARBA00004123"/>
    </source>
</evidence>
<dbReference type="SMART" id="SM00350">
    <property type="entry name" value="MCM"/>
    <property type="match status" value="1"/>
</dbReference>
<dbReference type="GO" id="GO:0003697">
    <property type="term" value="F:single-stranded DNA binding"/>
    <property type="evidence" value="ECO:0000318"/>
    <property type="project" value="GO_Central"/>
</dbReference>
<evidence type="ECO:0000256" key="16">
    <source>
        <dbReference type="SAM" id="MobiDB-lite"/>
    </source>
</evidence>
<dbReference type="CDD" id="cd22247">
    <property type="entry name" value="MCM8_WHD"/>
    <property type="match status" value="1"/>
</dbReference>
<evidence type="ECO:0000256" key="8">
    <source>
        <dbReference type="ARBA" id="ARBA00022840"/>
    </source>
</evidence>
<evidence type="ECO:0000256" key="11">
    <source>
        <dbReference type="ARBA" id="ARBA00023242"/>
    </source>
</evidence>
<dbReference type="InterPro" id="IPR056875">
    <property type="entry name" value="MCM8/REC_WHD"/>
</dbReference>
<feature type="compositionally biased region" description="Gly residues" evidence="16">
    <location>
        <begin position="648"/>
        <end position="679"/>
    </location>
</feature>
<evidence type="ECO:0000313" key="19">
    <source>
        <dbReference type="Proteomes" id="UP000006906"/>
    </source>
</evidence>
<dbReference type="InterPro" id="IPR031327">
    <property type="entry name" value="MCM"/>
</dbReference>
<keyword evidence="7" id="KW-0347">Helicase</keyword>
<dbReference type="GO" id="GO:0003678">
    <property type="term" value="F:DNA helicase activity"/>
    <property type="evidence" value="ECO:0007669"/>
    <property type="project" value="UniProtKB-EC"/>
</dbReference>
<dbReference type="SMART" id="SM00382">
    <property type="entry name" value="AAA"/>
    <property type="match status" value="1"/>
</dbReference>
<organism evidence="18 19">
    <name type="scientific">Chlamydomonas reinhardtii</name>
    <name type="common">Chlamydomonas smithii</name>
    <dbReference type="NCBI Taxonomy" id="3055"/>
    <lineage>
        <taxon>Eukaryota</taxon>
        <taxon>Viridiplantae</taxon>
        <taxon>Chlorophyta</taxon>
        <taxon>core chlorophytes</taxon>
        <taxon>Chlorophyceae</taxon>
        <taxon>CS clade</taxon>
        <taxon>Chlamydomonadales</taxon>
        <taxon>Chlamydomonadaceae</taxon>
        <taxon>Chlamydomonas</taxon>
    </lineage>
</organism>
<dbReference type="Gene3D" id="3.40.50.300">
    <property type="entry name" value="P-loop containing nucleotide triphosphate hydrolases"/>
    <property type="match status" value="1"/>
</dbReference>
<evidence type="ECO:0000256" key="5">
    <source>
        <dbReference type="ARBA" id="ARBA00022763"/>
    </source>
</evidence>
<dbReference type="OrthoDB" id="422555at2759"/>
<dbReference type="KEGG" id="cre:CHLRE_16g665950v5"/>
<proteinExistence type="inferred from homology"/>
<evidence type="ECO:0000256" key="4">
    <source>
        <dbReference type="ARBA" id="ARBA00022741"/>
    </source>
</evidence>
<dbReference type="InParanoid" id="A0A2K3CTV1"/>
<keyword evidence="9 15" id="KW-0238">DNA-binding</keyword>
<dbReference type="InterPro" id="IPR003593">
    <property type="entry name" value="AAA+_ATPase"/>
</dbReference>
<dbReference type="InterPro" id="IPR033762">
    <property type="entry name" value="MCM_OB"/>
</dbReference>
<dbReference type="OMA" id="THTVDWQ"/>